<dbReference type="EMBL" id="CP042200">
    <property type="protein sequence ID" value="QDS76954.1"/>
    <property type="molecule type" value="Genomic_DNA"/>
</dbReference>
<evidence type="ECO:0000256" key="1">
    <source>
        <dbReference type="SAM" id="MobiDB-lite"/>
    </source>
</evidence>
<feature type="compositionally biased region" description="Basic and acidic residues" evidence="1">
    <location>
        <begin position="1"/>
        <end position="10"/>
    </location>
</feature>
<dbReference type="STRING" id="50376.A0A517LMV9"/>
<sequence>MATWTHDDKITQNQYDIFDSSPQRPLNVYGVALVNDSVDALVSQDEIMNSNKKREVPPSSPLDSAVHSPYDNNSEHGSKRHRNANWPMSEDETTPRKRRTPRKSSTPGKNGSTSRRNVSTPGRSSKFLEASMHDRPSNKPPSAFTRHFTAHLENASVDQLMDDYHEAAKPLSDRPPTRPFATRSPTRSPQRTHFQKVSAWSSATGGSNEPEQDVATPTAKGSGLFRFGKSMASAFNPVSIWRKVATTFQDTKEEMIQEKLQEKLDERYGDSREKAAQAYAALKAAGKLGAQGTTPISRHVRVYAAGYSSEVDPQKQRDSGISMDDGSRSSMDTAKLASAIDSTRKGSWHTRTPSFQNLKKMASMGNLHKRSTSGIQSVPSEKEHDDGPGTLRRSSSKLELKKQHKLSKRVSDLEAKLNAARRELDSALAVPAGLVSSRSVTPIHPLPQVPDDDVDIHHGAPHVARHGGGWQRTYTPALPTLLSERLLPADGFMDDDSNPSRPQTGSSYVNTLDAIEREANDAPVRGVTDSRFYMQPNEQLRPTFTFTSAKSGASEPEAMDVDEARPITPIGPTSFLVDASPSPQKMDIAPPVPEKQTPRKKVVIKRRNVDATYRPRRQQLEGDTNLEEEEEPKTTKKKQVSDEGSPNTKRQRASRVPISTSPNAKKPKTLTKVQSAPPVQKIVEQVQVLEDETHPRGSLETVHEHEEITTTTTVTVKDAPSRPTARATPAHPSRARFDRSCSRSRSRSRSRSPRKTFGISTPSNLNSRERRSASPPPSSTIGKGPAQGASESPVVTARPNGRDVPPMPVKANLEKKESFEWPDDVF</sequence>
<dbReference type="Proteomes" id="UP000316270">
    <property type="component" value="Chromosome 16"/>
</dbReference>
<gene>
    <name evidence="2" type="ORF">FKW77_005217</name>
</gene>
<accession>A0A517LMV9</accession>
<reference evidence="2 3" key="1">
    <citation type="submission" date="2019-07" db="EMBL/GenBank/DDBJ databases">
        <title>Finished genome of Venturia effusa.</title>
        <authorList>
            <person name="Young C.A."/>
            <person name="Cox M.P."/>
            <person name="Ganley A.R.D."/>
            <person name="David W.J."/>
        </authorList>
    </citation>
    <scope>NUCLEOTIDE SEQUENCE [LARGE SCALE GENOMIC DNA]</scope>
    <source>
        <strain evidence="3">albino</strain>
    </source>
</reference>
<evidence type="ECO:0000313" key="2">
    <source>
        <dbReference type="EMBL" id="QDS76954.1"/>
    </source>
</evidence>
<feature type="region of interest" description="Disordered" evidence="1">
    <location>
        <begin position="534"/>
        <end position="826"/>
    </location>
</feature>
<keyword evidence="3" id="KW-1185">Reference proteome</keyword>
<feature type="compositionally biased region" description="Polar residues" evidence="1">
    <location>
        <begin position="536"/>
        <end position="551"/>
    </location>
</feature>
<dbReference type="OrthoDB" id="5226996at2759"/>
<evidence type="ECO:0000313" key="3">
    <source>
        <dbReference type="Proteomes" id="UP000316270"/>
    </source>
</evidence>
<name>A0A517LMV9_9PEZI</name>
<feature type="compositionally biased region" description="Polar residues" evidence="1">
    <location>
        <begin position="198"/>
        <end position="209"/>
    </location>
</feature>
<evidence type="ECO:0008006" key="4">
    <source>
        <dbReference type="Google" id="ProtNLM"/>
    </source>
</evidence>
<feature type="compositionally biased region" description="Basic and acidic residues" evidence="1">
    <location>
        <begin position="162"/>
        <end position="176"/>
    </location>
</feature>
<feature type="compositionally biased region" description="Polar residues" evidence="1">
    <location>
        <begin position="108"/>
        <end position="123"/>
    </location>
</feature>
<feature type="compositionally biased region" description="Basic and acidic residues" evidence="1">
    <location>
        <begin position="691"/>
        <end position="708"/>
    </location>
</feature>
<organism evidence="2 3">
    <name type="scientific">Venturia effusa</name>
    <dbReference type="NCBI Taxonomy" id="50376"/>
    <lineage>
        <taxon>Eukaryota</taxon>
        <taxon>Fungi</taxon>
        <taxon>Dikarya</taxon>
        <taxon>Ascomycota</taxon>
        <taxon>Pezizomycotina</taxon>
        <taxon>Dothideomycetes</taxon>
        <taxon>Pleosporomycetidae</taxon>
        <taxon>Venturiales</taxon>
        <taxon>Venturiaceae</taxon>
        <taxon>Venturia</taxon>
    </lineage>
</organism>
<feature type="compositionally biased region" description="Polar residues" evidence="1">
    <location>
        <begin position="183"/>
        <end position="192"/>
    </location>
</feature>
<feature type="region of interest" description="Disordered" evidence="1">
    <location>
        <begin position="307"/>
        <end position="332"/>
    </location>
</feature>
<feature type="region of interest" description="Disordered" evidence="1">
    <location>
        <begin position="45"/>
        <end position="223"/>
    </location>
</feature>
<feature type="compositionally biased region" description="Low complexity" evidence="1">
    <location>
        <begin position="709"/>
        <end position="732"/>
    </location>
</feature>
<protein>
    <recommendedName>
        <fullName evidence="4">Nuclear RNA binding protein</fullName>
    </recommendedName>
</protein>
<feature type="region of interest" description="Disordered" evidence="1">
    <location>
        <begin position="367"/>
        <end position="410"/>
    </location>
</feature>
<feature type="region of interest" description="Disordered" evidence="1">
    <location>
        <begin position="1"/>
        <end position="23"/>
    </location>
</feature>
<proteinExistence type="predicted"/>
<feature type="compositionally biased region" description="Basic residues" evidence="1">
    <location>
        <begin position="742"/>
        <end position="754"/>
    </location>
</feature>
<feature type="compositionally biased region" description="Polar residues" evidence="1">
    <location>
        <begin position="11"/>
        <end position="23"/>
    </location>
</feature>
<dbReference type="AlphaFoldDB" id="A0A517LMV9"/>